<dbReference type="InterPro" id="IPR058627">
    <property type="entry name" value="MdtA-like_C"/>
</dbReference>
<dbReference type="SUPFAM" id="SSF111369">
    <property type="entry name" value="HlyD-like secretion proteins"/>
    <property type="match status" value="3"/>
</dbReference>
<evidence type="ECO:0000256" key="1">
    <source>
        <dbReference type="ARBA" id="ARBA00009477"/>
    </source>
</evidence>
<evidence type="ECO:0000256" key="3">
    <source>
        <dbReference type="SAM" id="MobiDB-lite"/>
    </source>
</evidence>
<keyword evidence="2" id="KW-0175">Coiled coil</keyword>
<comment type="similarity">
    <text evidence="1">Belongs to the membrane fusion protein (MFP) (TC 8.A.1) family.</text>
</comment>
<accession>A0ABT2EJH4</accession>
<dbReference type="Gene3D" id="1.10.287.470">
    <property type="entry name" value="Helix hairpin bin"/>
    <property type="match status" value="2"/>
</dbReference>
<reference evidence="7 8" key="1">
    <citation type="submission" date="2022-08" db="EMBL/GenBank/DDBJ databases">
        <title>Bacterial and archaeal communities from various locations to study Microbial Dark Matter (Phase II).</title>
        <authorList>
            <person name="Stepanauskas R."/>
        </authorList>
    </citation>
    <scope>NUCLEOTIDE SEQUENCE [LARGE SCALE GENOMIC DNA]</scope>
    <source>
        <strain evidence="7 8">PD1</strain>
    </source>
</reference>
<evidence type="ECO:0000259" key="4">
    <source>
        <dbReference type="Pfam" id="PF19335"/>
    </source>
</evidence>
<name>A0ABT2EJH4_9BACT</name>
<dbReference type="PANTHER" id="PTHR30469">
    <property type="entry name" value="MULTIDRUG RESISTANCE PROTEIN MDTA"/>
    <property type="match status" value="1"/>
</dbReference>
<dbReference type="RefSeq" id="WP_259093510.1">
    <property type="nucleotide sequence ID" value="NZ_CP130454.1"/>
</dbReference>
<dbReference type="Pfam" id="PF25967">
    <property type="entry name" value="RND-MFP_C"/>
    <property type="match status" value="1"/>
</dbReference>
<organism evidence="7 8">
    <name type="scientific">Candidatus Fervidibacter sacchari</name>
    <dbReference type="NCBI Taxonomy" id="1448929"/>
    <lineage>
        <taxon>Bacteria</taxon>
        <taxon>Candidatus Fervidibacterota</taxon>
        <taxon>Candidatus Fervidibacter</taxon>
    </lineage>
</organism>
<evidence type="ECO:0000259" key="6">
    <source>
        <dbReference type="Pfam" id="PF25967"/>
    </source>
</evidence>
<dbReference type="Pfam" id="PF19335">
    <property type="entry name" value="HMBD"/>
    <property type="match status" value="3"/>
</dbReference>
<proteinExistence type="inferred from homology"/>
<protein>
    <submittedName>
        <fullName evidence="7">RND family efflux transporter MFP subunit</fullName>
    </submittedName>
</protein>
<dbReference type="NCBIfam" id="TIGR01730">
    <property type="entry name" value="RND_mfp"/>
    <property type="match status" value="1"/>
</dbReference>
<evidence type="ECO:0000259" key="5">
    <source>
        <dbReference type="Pfam" id="PF25876"/>
    </source>
</evidence>
<feature type="region of interest" description="Disordered" evidence="3">
    <location>
        <begin position="764"/>
        <end position="793"/>
    </location>
</feature>
<dbReference type="Pfam" id="PF25876">
    <property type="entry name" value="HH_MFP_RND"/>
    <property type="match status" value="1"/>
</dbReference>
<dbReference type="InterPro" id="IPR058624">
    <property type="entry name" value="MdtA-like_HH"/>
</dbReference>
<feature type="domain" description="Heavy metal binding" evidence="4">
    <location>
        <begin position="599"/>
        <end position="624"/>
    </location>
</feature>
<feature type="coiled-coil region" evidence="2">
    <location>
        <begin position="143"/>
        <end position="416"/>
    </location>
</feature>
<sequence>MKRWLNRSAIGSLVFLVALYLVLFNRFGPEKGHGLVWKLRRPGQMSVIEALAMEMEAMKPPEGVLPVATEIVKPRPFEIAVTYTGTVAPLNEEVVIARVTGRLTWMPYYAGDRIRKGQLVARLDNAGGEYAAREAEAAYGALAALHERHMAEAEKEQARAQKRQAEAMIEATKAMRRETERMVAEKQAMRDEALSMVQSAESEVLIAEQNLKLSQAQKREAERIVTALESELQTVREQIAEADAELERARQEVDAAKQELAMAKADLNYWQAEIERAKTLYEQKAISKDELQREQAQFETAQAKVRAAEAKVRQAEAMVRAAEAKKRQAQNMLRQKEAELAAAKERVAQMQAMVEMAQAKLAQAKAMAQAAQAKLRQAEAALQATQAKLAQVNAEIAKAQAMVQEAEANLHRGERHVLHAEALRAKAEAALTTARILRGYTEIRALTDGYVVERLVAPGTLVTAGTPILRIAQLDIVRVQAFVGERDLADIRLGTPVIVQSLKDGKEWSARITAIFPSADPTTRTGLVEALVPNIEGTRGVGRGTGNLKLLPGQSVVIKIVKRRIPDAITVPNEAITQFNGQPAVWVAEPMGETGKTEYTCPMHPEVRSDKPDKCPKCGMDLVPTKRYAPAAKTEYICPMHPEVRSDKPGKCHKCGMDLVPTKRHVPATKTEYTCPMHPEVRSDNKGKCPKCGMELVPTKRQTGETKLARLRVIRTGETDGQRTLVLSGLKAGDEVIVRGWQSIVREGVPVVAVEWNELGPAQLPSIAPSPMPPTHQHGGAHQQKGGGHQHGH</sequence>
<dbReference type="Gene3D" id="2.40.50.100">
    <property type="match status" value="1"/>
</dbReference>
<feature type="domain" description="Multidrug resistance protein MdtA-like C-terminal permuted SH3" evidence="6">
    <location>
        <begin position="710"/>
        <end position="742"/>
    </location>
</feature>
<feature type="domain" description="Heavy metal binding" evidence="4">
    <location>
        <begin position="673"/>
        <end position="698"/>
    </location>
</feature>
<evidence type="ECO:0000256" key="2">
    <source>
        <dbReference type="SAM" id="Coils"/>
    </source>
</evidence>
<dbReference type="InterPro" id="IPR045800">
    <property type="entry name" value="HMBD"/>
</dbReference>
<dbReference type="Gene3D" id="2.40.420.20">
    <property type="match status" value="1"/>
</dbReference>
<evidence type="ECO:0000313" key="8">
    <source>
        <dbReference type="Proteomes" id="UP001204798"/>
    </source>
</evidence>
<evidence type="ECO:0000313" key="7">
    <source>
        <dbReference type="EMBL" id="MCS3918104.1"/>
    </source>
</evidence>
<dbReference type="Proteomes" id="UP001204798">
    <property type="component" value="Unassembled WGS sequence"/>
</dbReference>
<dbReference type="Gene3D" id="2.40.30.170">
    <property type="match status" value="1"/>
</dbReference>
<keyword evidence="8" id="KW-1185">Reference proteome</keyword>
<dbReference type="EMBL" id="JANUCP010000001">
    <property type="protein sequence ID" value="MCS3918104.1"/>
    <property type="molecule type" value="Genomic_DNA"/>
</dbReference>
<feature type="domain" description="Heavy metal binding" evidence="4">
    <location>
        <begin position="636"/>
        <end position="661"/>
    </location>
</feature>
<gene>
    <name evidence="7" type="ORF">M2350_000501</name>
</gene>
<dbReference type="InterPro" id="IPR006143">
    <property type="entry name" value="RND_pump_MFP"/>
</dbReference>
<comment type="caution">
    <text evidence="7">The sequence shown here is derived from an EMBL/GenBank/DDBJ whole genome shotgun (WGS) entry which is preliminary data.</text>
</comment>
<feature type="domain" description="Multidrug resistance protein MdtA-like alpha-helical hairpin" evidence="5">
    <location>
        <begin position="254"/>
        <end position="316"/>
    </location>
</feature>